<dbReference type="GO" id="GO:0008270">
    <property type="term" value="F:zinc ion binding"/>
    <property type="evidence" value="ECO:0007669"/>
    <property type="project" value="UniProtKB-KW"/>
</dbReference>
<keyword evidence="1" id="KW-0862">Zinc</keyword>
<accession>A0AAN5C6P5</accession>
<comment type="caution">
    <text evidence="3">The sequence shown here is derived from an EMBL/GenBank/DDBJ whole genome shotgun (WGS) entry which is preliminary data.</text>
</comment>
<dbReference type="AlphaFoldDB" id="A0AAN5C6P5"/>
<sequence length="289" mass="32437">SPRPSPTHVPSLKCPSCEAVFLDTIDSLVNHFDSVHNGREYLYSKLSPLTLERTFAIVHNSFVSSCRLPYSSTPSTSGDSPSDFPFPAEQNRWKEWFVSSMKSLRCPFTDALVLPTHNTNHPKQDSSPPPLVTASVIKTTPIEPADVPSTPVENNQSGEVNGKIEEKNLSRLLPTLEMRAARQKRLMSVGMKRNDRPTGAQLLGRTCPICRRVFENRCKLTLHQMEHKKELNPYKCPIRGCPSEYPDYRQLRVHLITGHNGLMGAAVQTSHPITPPPQHPIVKEEVMEE</sequence>
<dbReference type="Pfam" id="PF00096">
    <property type="entry name" value="zf-C2H2"/>
    <property type="match status" value="1"/>
</dbReference>
<keyword evidence="1" id="KW-0479">Metal-binding</keyword>
<dbReference type="InterPro" id="IPR013087">
    <property type="entry name" value="Znf_C2H2_type"/>
</dbReference>
<feature type="non-terminal residue" evidence="3">
    <location>
        <position position="1"/>
    </location>
</feature>
<reference evidence="4" key="1">
    <citation type="submission" date="2022-10" db="EMBL/GenBank/DDBJ databases">
        <title>Genome assembly of Pristionchus species.</title>
        <authorList>
            <person name="Yoshida K."/>
            <person name="Sommer R.J."/>
        </authorList>
    </citation>
    <scope>NUCLEOTIDE SEQUENCE [LARGE SCALE GENOMIC DNA]</scope>
    <source>
        <strain evidence="4">RS5460</strain>
    </source>
</reference>
<organism evidence="3 4">
    <name type="scientific">Pristionchus mayeri</name>
    <dbReference type="NCBI Taxonomy" id="1317129"/>
    <lineage>
        <taxon>Eukaryota</taxon>
        <taxon>Metazoa</taxon>
        <taxon>Ecdysozoa</taxon>
        <taxon>Nematoda</taxon>
        <taxon>Chromadorea</taxon>
        <taxon>Rhabditida</taxon>
        <taxon>Rhabditina</taxon>
        <taxon>Diplogasteromorpha</taxon>
        <taxon>Diplogasteroidea</taxon>
        <taxon>Neodiplogasteridae</taxon>
        <taxon>Pristionchus</taxon>
    </lineage>
</organism>
<evidence type="ECO:0000259" key="2">
    <source>
        <dbReference type="PROSITE" id="PS50157"/>
    </source>
</evidence>
<gene>
    <name evidence="3" type="ORF">PMAYCL1PPCAC_02915</name>
</gene>
<evidence type="ECO:0000313" key="4">
    <source>
        <dbReference type="Proteomes" id="UP001328107"/>
    </source>
</evidence>
<dbReference type="Proteomes" id="UP001328107">
    <property type="component" value="Unassembled WGS sequence"/>
</dbReference>
<feature type="domain" description="C2H2-type" evidence="2">
    <location>
        <begin position="205"/>
        <end position="232"/>
    </location>
</feature>
<dbReference type="Gene3D" id="3.30.160.60">
    <property type="entry name" value="Classic Zinc Finger"/>
    <property type="match status" value="1"/>
</dbReference>
<dbReference type="SMART" id="SM00355">
    <property type="entry name" value="ZnF_C2H2"/>
    <property type="match status" value="3"/>
</dbReference>
<keyword evidence="4" id="KW-1185">Reference proteome</keyword>
<dbReference type="EMBL" id="BTRK01000001">
    <property type="protein sequence ID" value="GMR32720.1"/>
    <property type="molecule type" value="Genomic_DNA"/>
</dbReference>
<evidence type="ECO:0000313" key="3">
    <source>
        <dbReference type="EMBL" id="GMR32720.1"/>
    </source>
</evidence>
<dbReference type="PROSITE" id="PS50157">
    <property type="entry name" value="ZINC_FINGER_C2H2_2"/>
    <property type="match status" value="1"/>
</dbReference>
<name>A0AAN5C6P5_9BILA</name>
<proteinExistence type="predicted"/>
<protein>
    <recommendedName>
        <fullName evidence="2">C2H2-type domain-containing protein</fullName>
    </recommendedName>
</protein>
<keyword evidence="1" id="KW-0863">Zinc-finger</keyword>
<dbReference type="PROSITE" id="PS00028">
    <property type="entry name" value="ZINC_FINGER_C2H2_1"/>
    <property type="match status" value="2"/>
</dbReference>
<evidence type="ECO:0000256" key="1">
    <source>
        <dbReference type="PROSITE-ProRule" id="PRU00042"/>
    </source>
</evidence>